<dbReference type="Gene3D" id="3.90.226.10">
    <property type="entry name" value="2-enoyl-CoA Hydratase, Chain A, domain 1"/>
    <property type="match status" value="1"/>
</dbReference>
<dbReference type="GO" id="GO:0006508">
    <property type="term" value="P:proteolysis"/>
    <property type="evidence" value="ECO:0007669"/>
    <property type="project" value="UniProtKB-KW"/>
</dbReference>
<sequence>MSDWPPKPENQIQNTQQPVQPTGPEWKLLEKAVLASVEEQRRARRWGIFFKFLTFAYLLVVILALGKSCSSVSSDASAGAGAHIAVVDIIGTIAADKQSVNSSNTIKSLKKAFENKQSKAVVLNVNSPGGSPVQSDEIWQEIQYLKKQYPEKKLYAVIGDTGASGAYYIASAADEIIVNPSSLVGSIGVIMPNYGVSNLLQKLGVEDRTMTSGDNKALLSMTQPVDPAQKAHVQGVLDNVHSHFINAVKQGRGNKLKSTDPAIFSGLFWTGEQAVKLGIADRIGSLNTLKRELKTERALNYTIEYSPFESVLGRMGSSIGDGIATSVAQKLQSENSTTLQ</sequence>
<dbReference type="InterPro" id="IPR004635">
    <property type="entry name" value="Pept_S49_SppA"/>
</dbReference>
<organism evidence="8 9">
    <name type="scientific">Acinetobacter pseudolwoffii</name>
    <dbReference type="NCBI Taxonomy" id="2053287"/>
    <lineage>
        <taxon>Bacteria</taxon>
        <taxon>Pseudomonadati</taxon>
        <taxon>Pseudomonadota</taxon>
        <taxon>Gammaproteobacteria</taxon>
        <taxon>Moraxellales</taxon>
        <taxon>Moraxellaceae</taxon>
        <taxon>Acinetobacter</taxon>
    </lineage>
</organism>
<dbReference type="InterPro" id="IPR029045">
    <property type="entry name" value="ClpP/crotonase-like_dom_sf"/>
</dbReference>
<reference evidence="8 9" key="2">
    <citation type="submission" date="2017-12" db="EMBL/GenBank/DDBJ databases">
        <title>Revising the taxonomy of the Acinetobacter lwoffii group: the description of Acinetobacter pseudolwoffii sp. nov. and emended description of Acinetobacter lwoffii.</title>
        <authorList>
            <person name="Nemec A."/>
        </authorList>
    </citation>
    <scope>NUCLEOTIDE SEQUENCE [LARGE SCALE GENOMIC DNA]</scope>
    <source>
        <strain evidence="8 9">ANC 5347</strain>
    </source>
</reference>
<keyword evidence="6" id="KW-1133">Transmembrane helix</keyword>
<evidence type="ECO:0000313" key="8">
    <source>
        <dbReference type="EMBL" id="PJI32113.1"/>
    </source>
</evidence>
<dbReference type="AlphaFoldDB" id="A0A2H9UKB9"/>
<keyword evidence="6" id="KW-0472">Membrane</keyword>
<evidence type="ECO:0000259" key="7">
    <source>
        <dbReference type="Pfam" id="PF01343"/>
    </source>
</evidence>
<keyword evidence="6" id="KW-0812">Transmembrane</keyword>
<keyword evidence="4" id="KW-0720">Serine protease</keyword>
<dbReference type="SUPFAM" id="SSF52096">
    <property type="entry name" value="ClpP/crotonase"/>
    <property type="match status" value="1"/>
</dbReference>
<evidence type="ECO:0000256" key="3">
    <source>
        <dbReference type="ARBA" id="ARBA00022801"/>
    </source>
</evidence>
<dbReference type="CDD" id="cd07023">
    <property type="entry name" value="S49_Sppa_N_C"/>
    <property type="match status" value="1"/>
</dbReference>
<dbReference type="EMBL" id="PGOZ01000012">
    <property type="protein sequence ID" value="PJI32113.1"/>
    <property type="molecule type" value="Genomic_DNA"/>
</dbReference>
<keyword evidence="3" id="KW-0378">Hydrolase</keyword>
<dbReference type="InterPro" id="IPR002142">
    <property type="entry name" value="Peptidase_S49"/>
</dbReference>
<proteinExistence type="inferred from homology"/>
<protein>
    <submittedName>
        <fullName evidence="8">Signal peptide peptidase SppA</fullName>
    </submittedName>
</protein>
<dbReference type="InterPro" id="IPR047272">
    <property type="entry name" value="S49_SppA_C"/>
</dbReference>
<evidence type="ECO:0000313" key="9">
    <source>
        <dbReference type="Proteomes" id="UP000242351"/>
    </source>
</evidence>
<dbReference type="Gene3D" id="6.20.330.10">
    <property type="match status" value="1"/>
</dbReference>
<dbReference type="Pfam" id="PF01343">
    <property type="entry name" value="Peptidase_S49"/>
    <property type="match status" value="1"/>
</dbReference>
<feature type="transmembrane region" description="Helical" evidence="6">
    <location>
        <begin position="48"/>
        <end position="66"/>
    </location>
</feature>
<comment type="similarity">
    <text evidence="1">Belongs to the peptidase S49 family.</text>
</comment>
<dbReference type="NCBIfam" id="TIGR00706">
    <property type="entry name" value="SppA_dom"/>
    <property type="match status" value="1"/>
</dbReference>
<dbReference type="GO" id="GO:0008236">
    <property type="term" value="F:serine-type peptidase activity"/>
    <property type="evidence" value="ECO:0007669"/>
    <property type="project" value="UniProtKB-KW"/>
</dbReference>
<evidence type="ECO:0000256" key="2">
    <source>
        <dbReference type="ARBA" id="ARBA00022670"/>
    </source>
</evidence>
<dbReference type="RefSeq" id="WP_100357840.1">
    <property type="nucleotide sequence ID" value="NZ_JAMXXJ010000022.1"/>
</dbReference>
<evidence type="ECO:0000256" key="1">
    <source>
        <dbReference type="ARBA" id="ARBA00008683"/>
    </source>
</evidence>
<reference evidence="8 9" key="1">
    <citation type="submission" date="2017-11" db="EMBL/GenBank/DDBJ databases">
        <authorList>
            <person name="Han C.G."/>
        </authorList>
    </citation>
    <scope>NUCLEOTIDE SEQUENCE [LARGE SCALE GENOMIC DNA]</scope>
    <source>
        <strain evidence="8 9">ANC 5347</strain>
    </source>
</reference>
<comment type="caution">
    <text evidence="8">The sequence shown here is derived from an EMBL/GenBank/DDBJ whole genome shotgun (WGS) entry which is preliminary data.</text>
</comment>
<evidence type="ECO:0000256" key="5">
    <source>
        <dbReference type="SAM" id="MobiDB-lite"/>
    </source>
</evidence>
<gene>
    <name evidence="8" type="primary">sppA</name>
    <name evidence="8" type="ORF">CU320_10045</name>
</gene>
<feature type="domain" description="Peptidase S49" evidence="7">
    <location>
        <begin position="151"/>
        <end position="299"/>
    </location>
</feature>
<dbReference type="PANTHER" id="PTHR42987">
    <property type="entry name" value="PEPTIDASE S49"/>
    <property type="match status" value="1"/>
</dbReference>
<dbReference type="PANTHER" id="PTHR42987:SF8">
    <property type="entry name" value="PROTEINASE"/>
    <property type="match status" value="1"/>
</dbReference>
<evidence type="ECO:0000256" key="6">
    <source>
        <dbReference type="SAM" id="Phobius"/>
    </source>
</evidence>
<evidence type="ECO:0000256" key="4">
    <source>
        <dbReference type="ARBA" id="ARBA00022825"/>
    </source>
</evidence>
<dbReference type="Proteomes" id="UP000242351">
    <property type="component" value="Unassembled WGS sequence"/>
</dbReference>
<accession>A0A2H9UKB9</accession>
<feature type="region of interest" description="Disordered" evidence="5">
    <location>
        <begin position="1"/>
        <end position="22"/>
    </location>
</feature>
<feature type="compositionally biased region" description="Polar residues" evidence="5">
    <location>
        <begin position="10"/>
        <end position="20"/>
    </location>
</feature>
<name>A0A2H9UKB9_9GAMM</name>
<keyword evidence="2" id="KW-0645">Protease</keyword>